<dbReference type="OrthoDB" id="9760333at2"/>
<dbReference type="Proteomes" id="UP000198761">
    <property type="component" value="Unassembled WGS sequence"/>
</dbReference>
<dbReference type="AlphaFoldDB" id="A0A1H8DND1"/>
<feature type="domain" description="TonB-dependent receptor plug" evidence="15">
    <location>
        <begin position="49"/>
        <end position="147"/>
    </location>
</feature>
<dbReference type="GO" id="GO:0044718">
    <property type="term" value="P:siderophore transmembrane transport"/>
    <property type="evidence" value="ECO:0007669"/>
    <property type="project" value="TreeGrafter"/>
</dbReference>
<reference evidence="16 17" key="1">
    <citation type="submission" date="2016-10" db="EMBL/GenBank/DDBJ databases">
        <authorList>
            <person name="de Groot N.N."/>
        </authorList>
    </citation>
    <scope>NUCLEOTIDE SEQUENCE [LARGE SCALE GENOMIC DNA]</scope>
    <source>
        <strain evidence="16 17">DSM 3857</strain>
    </source>
</reference>
<evidence type="ECO:0000313" key="17">
    <source>
        <dbReference type="Proteomes" id="UP000198761"/>
    </source>
</evidence>
<feature type="signal peptide" evidence="13">
    <location>
        <begin position="1"/>
        <end position="25"/>
    </location>
</feature>
<keyword evidence="5 13" id="KW-0732">Signal</keyword>
<dbReference type="EMBL" id="FOCE01000003">
    <property type="protein sequence ID" value="SEN08740.1"/>
    <property type="molecule type" value="Genomic_DNA"/>
</dbReference>
<evidence type="ECO:0000256" key="13">
    <source>
        <dbReference type="SAM" id="SignalP"/>
    </source>
</evidence>
<dbReference type="Pfam" id="PF00593">
    <property type="entry name" value="TonB_dep_Rec_b-barrel"/>
    <property type="match status" value="1"/>
</dbReference>
<dbReference type="InterPro" id="IPR036942">
    <property type="entry name" value="Beta-barrel_TonB_sf"/>
</dbReference>
<proteinExistence type="inferred from homology"/>
<sequence length="627" mass="67494">MRFNRSLRASLLCAACFALPVAAGAEVITLDEIIVSGGLTGIAAEAYGRAVTVLDAAEIEERGIVTVQDALRIIPGVSVSSAGASMTQIRIRGGEANHTLILIDGVEATGGSDEYILTGLETANIERIEVLRGPQSAFYGSNASAGVINIITKKGEEGVQSGGSVELGNGSAASAFISQRTQRGGLAFSLSARDDNGFDQSGDGGEKDGITRKTANLSGDWQATDDLTLGFTLRRATEDYDSDSASWTATDADSYVVDDPTQTSTRDETSGAVWGEYSLMDGRLVQRLEWQDTIFKQNYNGGPVTRGETEKLKYRLSYGLDGRPVAEAAHILNLLAERQKDHSSEAPAYARDMTSVALEYRGFLENGLDIQAGVRRDDNKVFDDFTSWNIGLSWRIPDTVLRLHGSAGRASVNPAYYELYADDAYTQGNPGLAPETSRGFDLGIEAELLDGRGVIDATYFNEKLTDEITYVYGAAPDGSGRATYENQPGTSPRQGLELAGRLQATDALSLALNYTWLDAENPDGSVEIRRPEHEIGLSATLQTFGGRGSVTGDIRHVMGNWDTQYWGSYPTVELPDATTVNLSASYDLTESVQLTGRVTNLFDAENTEVWGYATQGRTLYAGLQATW</sequence>
<dbReference type="CDD" id="cd01347">
    <property type="entry name" value="ligand_gated_channel"/>
    <property type="match status" value="1"/>
</dbReference>
<dbReference type="PANTHER" id="PTHR30069:SF53">
    <property type="entry name" value="COLICIN I RECEPTOR-RELATED"/>
    <property type="match status" value="1"/>
</dbReference>
<dbReference type="SUPFAM" id="SSF56935">
    <property type="entry name" value="Porins"/>
    <property type="match status" value="1"/>
</dbReference>
<dbReference type="GO" id="GO:0009279">
    <property type="term" value="C:cell outer membrane"/>
    <property type="evidence" value="ECO:0007669"/>
    <property type="project" value="UniProtKB-SubCell"/>
</dbReference>
<comment type="subcellular location">
    <subcellularLocation>
        <location evidence="1 10">Cell outer membrane</location>
        <topology evidence="1 10">Multi-pass membrane protein</topology>
    </subcellularLocation>
</comment>
<evidence type="ECO:0000256" key="2">
    <source>
        <dbReference type="ARBA" id="ARBA00022448"/>
    </source>
</evidence>
<evidence type="ECO:0000256" key="3">
    <source>
        <dbReference type="ARBA" id="ARBA00022452"/>
    </source>
</evidence>
<dbReference type="STRING" id="933059.SAMN04488103_10382"/>
<dbReference type="GO" id="GO:0015344">
    <property type="term" value="F:siderophore uptake transmembrane transporter activity"/>
    <property type="evidence" value="ECO:0007669"/>
    <property type="project" value="TreeGrafter"/>
</dbReference>
<dbReference type="PANTHER" id="PTHR30069">
    <property type="entry name" value="TONB-DEPENDENT OUTER MEMBRANE RECEPTOR"/>
    <property type="match status" value="1"/>
</dbReference>
<dbReference type="RefSeq" id="WP_091299416.1">
    <property type="nucleotide sequence ID" value="NZ_FOCE01000003.1"/>
</dbReference>
<dbReference type="Gene3D" id="2.40.170.20">
    <property type="entry name" value="TonB-dependent receptor, beta-barrel domain"/>
    <property type="match status" value="1"/>
</dbReference>
<dbReference type="Gene3D" id="2.170.130.10">
    <property type="entry name" value="TonB-dependent receptor, plug domain"/>
    <property type="match status" value="1"/>
</dbReference>
<evidence type="ECO:0000256" key="5">
    <source>
        <dbReference type="ARBA" id="ARBA00022729"/>
    </source>
</evidence>
<evidence type="ECO:0000256" key="7">
    <source>
        <dbReference type="ARBA" id="ARBA00023077"/>
    </source>
</evidence>
<feature type="domain" description="TonB-dependent receptor-like beta-barrel" evidence="14">
    <location>
        <begin position="180"/>
        <end position="601"/>
    </location>
</feature>
<dbReference type="InterPro" id="IPR000531">
    <property type="entry name" value="Beta-barrel_TonB"/>
</dbReference>
<feature type="chain" id="PRO_5011628595" evidence="13">
    <location>
        <begin position="26"/>
        <end position="627"/>
    </location>
</feature>
<dbReference type="Pfam" id="PF07715">
    <property type="entry name" value="Plug"/>
    <property type="match status" value="1"/>
</dbReference>
<evidence type="ECO:0000256" key="4">
    <source>
        <dbReference type="ARBA" id="ARBA00022692"/>
    </source>
</evidence>
<keyword evidence="7 11" id="KW-0798">TonB box</keyword>
<evidence type="ECO:0000256" key="11">
    <source>
        <dbReference type="RuleBase" id="RU003357"/>
    </source>
</evidence>
<evidence type="ECO:0000313" key="16">
    <source>
        <dbReference type="EMBL" id="SEN08740.1"/>
    </source>
</evidence>
<dbReference type="InterPro" id="IPR037066">
    <property type="entry name" value="Plug_dom_sf"/>
</dbReference>
<dbReference type="InterPro" id="IPR012910">
    <property type="entry name" value="Plug_dom"/>
</dbReference>
<gene>
    <name evidence="16" type="ORF">SAMN04488103_10382</name>
</gene>
<dbReference type="InterPro" id="IPR039426">
    <property type="entry name" value="TonB-dep_rcpt-like"/>
</dbReference>
<evidence type="ECO:0000256" key="6">
    <source>
        <dbReference type="ARBA" id="ARBA00023065"/>
    </source>
</evidence>
<keyword evidence="3 10" id="KW-1134">Transmembrane beta strand</keyword>
<comment type="similarity">
    <text evidence="10 11">Belongs to the TonB-dependent receptor family.</text>
</comment>
<name>A0A1H8DND1_9RHOB</name>
<accession>A0A1H8DND1</accession>
<evidence type="ECO:0000256" key="12">
    <source>
        <dbReference type="SAM" id="MobiDB-lite"/>
    </source>
</evidence>
<evidence type="ECO:0000256" key="10">
    <source>
        <dbReference type="PROSITE-ProRule" id="PRU01360"/>
    </source>
</evidence>
<evidence type="ECO:0000256" key="1">
    <source>
        <dbReference type="ARBA" id="ARBA00004571"/>
    </source>
</evidence>
<keyword evidence="8 10" id="KW-0472">Membrane</keyword>
<evidence type="ECO:0000259" key="15">
    <source>
        <dbReference type="Pfam" id="PF07715"/>
    </source>
</evidence>
<dbReference type="PROSITE" id="PS52016">
    <property type="entry name" value="TONB_DEPENDENT_REC_3"/>
    <property type="match status" value="1"/>
</dbReference>
<protein>
    <submittedName>
        <fullName evidence="16">Vitamin B12 transporter</fullName>
    </submittedName>
</protein>
<keyword evidence="4 10" id="KW-0812">Transmembrane</keyword>
<keyword evidence="17" id="KW-1185">Reference proteome</keyword>
<keyword evidence="9 10" id="KW-0998">Cell outer membrane</keyword>
<keyword evidence="6" id="KW-0406">Ion transport</keyword>
<organism evidence="16 17">
    <name type="scientific">Gemmobacter aquatilis</name>
    <dbReference type="NCBI Taxonomy" id="933059"/>
    <lineage>
        <taxon>Bacteria</taxon>
        <taxon>Pseudomonadati</taxon>
        <taxon>Pseudomonadota</taxon>
        <taxon>Alphaproteobacteria</taxon>
        <taxon>Rhodobacterales</taxon>
        <taxon>Paracoccaceae</taxon>
        <taxon>Gemmobacter</taxon>
    </lineage>
</organism>
<evidence type="ECO:0000256" key="8">
    <source>
        <dbReference type="ARBA" id="ARBA00023136"/>
    </source>
</evidence>
<keyword evidence="2 10" id="KW-0813">Transport</keyword>
<feature type="region of interest" description="Disordered" evidence="12">
    <location>
        <begin position="195"/>
        <end position="215"/>
    </location>
</feature>
<evidence type="ECO:0000259" key="14">
    <source>
        <dbReference type="Pfam" id="PF00593"/>
    </source>
</evidence>
<evidence type="ECO:0000256" key="9">
    <source>
        <dbReference type="ARBA" id="ARBA00023237"/>
    </source>
</evidence>